<dbReference type="AlphaFoldDB" id="A0AA44DJK0"/>
<keyword evidence="1" id="KW-1133">Transmembrane helix</keyword>
<feature type="transmembrane region" description="Helical" evidence="1">
    <location>
        <begin position="160"/>
        <end position="179"/>
    </location>
</feature>
<sequence>MRFKQNLKSYMLVIILGLIAGLITRLSDLFPNDTLWSLSSIATLFGFWMVTTTLVIYFSCSNKNSAINVFLYLVSMNFSFYFLKGVFVLVNSQFSNIDFINWSLLNTYNSIALVCALIGFVLYYWNKQNKISSFLYALPISGLLAETIGVSIYLYNHHTYLGQVVFDLLSFIILGYWFYKKANSKLIYIITIIIVSLIGYFLVYHPFLGIY</sequence>
<gene>
    <name evidence="2" type="ORF">HF875_04945</name>
</gene>
<keyword evidence="1" id="KW-0472">Membrane</keyword>
<keyword evidence="1" id="KW-0812">Transmembrane</keyword>
<evidence type="ECO:0000313" key="3">
    <source>
        <dbReference type="Proteomes" id="UP000573963"/>
    </source>
</evidence>
<dbReference type="RefSeq" id="WP_168931414.1">
    <property type="nucleotide sequence ID" value="NZ_JABAFD010000002.1"/>
</dbReference>
<evidence type="ECO:0000313" key="2">
    <source>
        <dbReference type="EMBL" id="NME08854.1"/>
    </source>
</evidence>
<name>A0AA44DJK0_PARBF</name>
<feature type="transmembrane region" description="Helical" evidence="1">
    <location>
        <begin position="134"/>
        <end position="154"/>
    </location>
</feature>
<feature type="transmembrane region" description="Helical" evidence="1">
    <location>
        <begin position="70"/>
        <end position="90"/>
    </location>
</feature>
<feature type="transmembrane region" description="Helical" evidence="1">
    <location>
        <begin position="37"/>
        <end position="58"/>
    </location>
</feature>
<dbReference type="EMBL" id="JABAFD010000002">
    <property type="protein sequence ID" value="NME08854.1"/>
    <property type="molecule type" value="Genomic_DNA"/>
</dbReference>
<dbReference type="Proteomes" id="UP000573963">
    <property type="component" value="Unassembled WGS sequence"/>
</dbReference>
<evidence type="ECO:0000256" key="1">
    <source>
        <dbReference type="SAM" id="Phobius"/>
    </source>
</evidence>
<organism evidence="2 3">
    <name type="scientific">Paraclostridium bifermentans</name>
    <name type="common">Clostridium bifermentans</name>
    <dbReference type="NCBI Taxonomy" id="1490"/>
    <lineage>
        <taxon>Bacteria</taxon>
        <taxon>Bacillati</taxon>
        <taxon>Bacillota</taxon>
        <taxon>Clostridia</taxon>
        <taxon>Peptostreptococcales</taxon>
        <taxon>Peptostreptococcaceae</taxon>
        <taxon>Paraclostridium</taxon>
    </lineage>
</organism>
<reference evidence="2 3" key="1">
    <citation type="submission" date="2020-04" db="EMBL/GenBank/DDBJ databases">
        <authorList>
            <person name="Hitch T.C.A."/>
            <person name="Wylensek D."/>
            <person name="Clavel T."/>
        </authorList>
    </citation>
    <scope>NUCLEOTIDE SEQUENCE [LARGE SCALE GENOMIC DNA]</scope>
    <source>
        <strain evidence="2 3">Med78_4-601-WT-2</strain>
    </source>
</reference>
<comment type="caution">
    <text evidence="2">The sequence shown here is derived from an EMBL/GenBank/DDBJ whole genome shotgun (WGS) entry which is preliminary data.</text>
</comment>
<feature type="transmembrane region" description="Helical" evidence="1">
    <location>
        <begin position="102"/>
        <end position="125"/>
    </location>
</feature>
<accession>A0AA44DJK0</accession>
<feature type="transmembrane region" description="Helical" evidence="1">
    <location>
        <begin position="186"/>
        <end position="207"/>
    </location>
</feature>
<protein>
    <submittedName>
        <fullName evidence="2">Uncharacterized protein</fullName>
    </submittedName>
</protein>
<proteinExistence type="predicted"/>